<protein>
    <submittedName>
        <fullName evidence="1">Uncharacterized protein</fullName>
    </submittedName>
</protein>
<evidence type="ECO:0000313" key="2">
    <source>
        <dbReference type="Proteomes" id="UP000499080"/>
    </source>
</evidence>
<name>A0A4Y2WSE3_ARAVE</name>
<keyword evidence="2" id="KW-1185">Reference proteome</keyword>
<dbReference type="EMBL" id="BGPR01064768">
    <property type="protein sequence ID" value="GBO39678.1"/>
    <property type="molecule type" value="Genomic_DNA"/>
</dbReference>
<accession>A0A4Y2WSE3</accession>
<dbReference type="Proteomes" id="UP000499080">
    <property type="component" value="Unassembled WGS sequence"/>
</dbReference>
<reference evidence="1 2" key="1">
    <citation type="journal article" date="2019" name="Sci. Rep.">
        <title>Orb-weaving spider Araneus ventricosus genome elucidates the spidroin gene catalogue.</title>
        <authorList>
            <person name="Kono N."/>
            <person name="Nakamura H."/>
            <person name="Ohtoshi R."/>
            <person name="Moran D.A.P."/>
            <person name="Shinohara A."/>
            <person name="Yoshida Y."/>
            <person name="Fujiwara M."/>
            <person name="Mori M."/>
            <person name="Tomita M."/>
            <person name="Arakawa K."/>
        </authorList>
    </citation>
    <scope>NUCLEOTIDE SEQUENCE [LARGE SCALE GENOMIC DNA]</scope>
</reference>
<proteinExistence type="predicted"/>
<sequence length="86" mass="9984">MGLRSRLCHLSQSTEPVQLLLMGTEKPRGHNIEFWSMPHCSMSYWEPAQLSIMVSGIWDMGLRSGHRWIVLASILNLFSCRCSWYQ</sequence>
<evidence type="ECO:0000313" key="1">
    <source>
        <dbReference type="EMBL" id="GBO39678.1"/>
    </source>
</evidence>
<dbReference type="AlphaFoldDB" id="A0A4Y2WSE3"/>
<gene>
    <name evidence="1" type="ORF">AVEN_232300_1</name>
</gene>
<comment type="caution">
    <text evidence="1">The sequence shown here is derived from an EMBL/GenBank/DDBJ whole genome shotgun (WGS) entry which is preliminary data.</text>
</comment>
<organism evidence="1 2">
    <name type="scientific">Araneus ventricosus</name>
    <name type="common">Orbweaver spider</name>
    <name type="synonym">Epeira ventricosa</name>
    <dbReference type="NCBI Taxonomy" id="182803"/>
    <lineage>
        <taxon>Eukaryota</taxon>
        <taxon>Metazoa</taxon>
        <taxon>Ecdysozoa</taxon>
        <taxon>Arthropoda</taxon>
        <taxon>Chelicerata</taxon>
        <taxon>Arachnida</taxon>
        <taxon>Araneae</taxon>
        <taxon>Araneomorphae</taxon>
        <taxon>Entelegynae</taxon>
        <taxon>Araneoidea</taxon>
        <taxon>Araneidae</taxon>
        <taxon>Araneus</taxon>
    </lineage>
</organism>